<dbReference type="Pfam" id="PF01345">
    <property type="entry name" value="DUF11"/>
    <property type="match status" value="1"/>
</dbReference>
<dbReference type="NCBIfam" id="TIGR01451">
    <property type="entry name" value="B_ant_repeat"/>
    <property type="match status" value="1"/>
</dbReference>
<accession>A0A5Q0HA78</accession>
<reference evidence="7" key="1">
    <citation type="journal article" date="2021" name="Curr. Microbiol.">
        <title>Complete genome of nocamycin-producing strain Saccharothrix syringae NRRL B-16468 reveals the biosynthetic potential for secondary metabolites.</title>
        <authorList>
            <person name="Mo X."/>
            <person name="Yang S."/>
        </authorList>
    </citation>
    <scope>NUCLEOTIDE SEQUENCE [LARGE SCALE GENOMIC DNA]</scope>
    <source>
        <strain evidence="7">ATCC 51364 / DSM 43886 / JCM 6844 / KCTC 9398 / NBRC 14523 / NRRL B-16468 / INA 2240</strain>
    </source>
</reference>
<evidence type="ECO:0000256" key="1">
    <source>
        <dbReference type="ARBA" id="ARBA00004613"/>
    </source>
</evidence>
<proteinExistence type="predicted"/>
<keyword evidence="2" id="KW-0964">Secreted</keyword>
<evidence type="ECO:0000313" key="7">
    <source>
        <dbReference type="Proteomes" id="UP000325787"/>
    </source>
</evidence>
<organism evidence="6 7">
    <name type="scientific">Saccharothrix syringae</name>
    <name type="common">Nocardiopsis syringae</name>
    <dbReference type="NCBI Taxonomy" id="103733"/>
    <lineage>
        <taxon>Bacteria</taxon>
        <taxon>Bacillati</taxon>
        <taxon>Actinomycetota</taxon>
        <taxon>Actinomycetes</taxon>
        <taxon>Pseudonocardiales</taxon>
        <taxon>Pseudonocardiaceae</taxon>
        <taxon>Saccharothrix</taxon>
    </lineage>
</organism>
<dbReference type="AlphaFoldDB" id="A0A5Q0HA78"/>
<dbReference type="InterPro" id="IPR018511">
    <property type="entry name" value="Hemolysin-typ_Ca-bd_CS"/>
</dbReference>
<protein>
    <recommendedName>
        <fullName evidence="5">DUF11 domain-containing protein</fullName>
    </recommendedName>
</protein>
<evidence type="ECO:0000256" key="2">
    <source>
        <dbReference type="ARBA" id="ARBA00022525"/>
    </source>
</evidence>
<dbReference type="Proteomes" id="UP000325787">
    <property type="component" value="Chromosome"/>
</dbReference>
<dbReference type="SUPFAM" id="SSF51120">
    <property type="entry name" value="beta-Roll"/>
    <property type="match status" value="2"/>
</dbReference>
<dbReference type="GO" id="GO:0005509">
    <property type="term" value="F:calcium ion binding"/>
    <property type="evidence" value="ECO:0007669"/>
    <property type="project" value="InterPro"/>
</dbReference>
<evidence type="ECO:0000256" key="3">
    <source>
        <dbReference type="SAM" id="MobiDB-lite"/>
    </source>
</evidence>
<name>A0A5Q0HA78_SACSY</name>
<dbReference type="InterPro" id="IPR047589">
    <property type="entry name" value="DUF11_rpt"/>
</dbReference>
<keyword evidence="4" id="KW-1133">Transmembrane helix</keyword>
<dbReference type="InterPro" id="IPR011049">
    <property type="entry name" value="Serralysin-like_metalloprot_C"/>
</dbReference>
<dbReference type="PROSITE" id="PS00330">
    <property type="entry name" value="HEMOLYSIN_CALCIUM"/>
    <property type="match status" value="1"/>
</dbReference>
<comment type="subcellular location">
    <subcellularLocation>
        <location evidence="1">Secreted</location>
    </subcellularLocation>
</comment>
<dbReference type="Pfam" id="PF00353">
    <property type="entry name" value="HemolysinCabind"/>
    <property type="match status" value="2"/>
</dbReference>
<evidence type="ECO:0000313" key="6">
    <source>
        <dbReference type="EMBL" id="QFZ23147.1"/>
    </source>
</evidence>
<keyword evidence="7" id="KW-1185">Reference proteome</keyword>
<dbReference type="Gene3D" id="2.150.10.10">
    <property type="entry name" value="Serralysin-like metalloprotease, C-terminal"/>
    <property type="match status" value="2"/>
</dbReference>
<dbReference type="Gene3D" id="2.60.120.380">
    <property type="match status" value="1"/>
</dbReference>
<keyword evidence="4" id="KW-0812">Transmembrane</keyword>
<dbReference type="InterPro" id="IPR001434">
    <property type="entry name" value="OmcB-like_DUF11"/>
</dbReference>
<evidence type="ECO:0000256" key="4">
    <source>
        <dbReference type="SAM" id="Phobius"/>
    </source>
</evidence>
<dbReference type="InterPro" id="IPR050557">
    <property type="entry name" value="RTX_toxin/Mannuronan_C5-epim"/>
</dbReference>
<evidence type="ECO:0000259" key="5">
    <source>
        <dbReference type="Pfam" id="PF01345"/>
    </source>
</evidence>
<dbReference type="InterPro" id="IPR001343">
    <property type="entry name" value="Hemolysn_Ca-bd"/>
</dbReference>
<feature type="region of interest" description="Disordered" evidence="3">
    <location>
        <begin position="420"/>
        <end position="472"/>
    </location>
</feature>
<dbReference type="PRINTS" id="PR00313">
    <property type="entry name" value="CABNDNGRPT"/>
</dbReference>
<keyword evidence="4" id="KW-0472">Membrane</keyword>
<feature type="region of interest" description="Disordered" evidence="3">
    <location>
        <begin position="1"/>
        <end position="48"/>
    </location>
</feature>
<feature type="compositionally biased region" description="Gly residues" evidence="3">
    <location>
        <begin position="458"/>
        <end position="469"/>
    </location>
</feature>
<gene>
    <name evidence="6" type="ORF">EKG83_42025</name>
</gene>
<feature type="compositionally biased region" description="Low complexity" evidence="3">
    <location>
        <begin position="1"/>
        <end position="18"/>
    </location>
</feature>
<dbReference type="PANTHER" id="PTHR38340:SF1">
    <property type="entry name" value="S-LAYER PROTEIN"/>
    <property type="match status" value="1"/>
</dbReference>
<feature type="compositionally biased region" description="Polar residues" evidence="3">
    <location>
        <begin position="442"/>
        <end position="455"/>
    </location>
</feature>
<sequence length="484" mass="48084">MPGRRPAPVRAPAAQQAPSVNGSALPRDPTEARIPSQGGGTACASPRRNEVPVHSKLYRRLVGSAGAVAAALAFVLVGATPGWAVAPSNDDFANAQAHTGAFTDSQNTADATTETGEDRALSCIFNGSFPDIGKTVWYGLTVADGTELTVDTFGSNFDTVLVVYTGADLSSLTEVACNDDSGGSQSRVSFTASGSTTYWIQAGGYVFSYGAESGDLDLNVAAGPPPGADVSVSVVDSPDPVSLGDNVTYTATVSNAGPDTATGATMSSGQLTGDALGIVSVTPSQGSCTVNGPNVSCALGAIAASASATVTIVGTPASTNTISFNFGAGSSVQDPNTSNNSYRVTTTVNNALGCTIVGTNGNDTITGTNSADVICALGGNDTINGRNGNDTIYAGDGNDSSYGEDLLGLLDNGADTIYGGPGNDTLDGQNGNDTLIDHDGTDSLSGGNGNDSINVQDGVGGDTANGGLGTDTCTVDTGDTTTGC</sequence>
<dbReference type="GO" id="GO:0005576">
    <property type="term" value="C:extracellular region"/>
    <property type="evidence" value="ECO:0007669"/>
    <property type="project" value="UniProtKB-SubCell"/>
</dbReference>
<dbReference type="EMBL" id="CP034550">
    <property type="protein sequence ID" value="QFZ23147.1"/>
    <property type="molecule type" value="Genomic_DNA"/>
</dbReference>
<dbReference type="KEGG" id="ssyi:EKG83_42025"/>
<feature type="transmembrane region" description="Helical" evidence="4">
    <location>
        <begin position="61"/>
        <end position="84"/>
    </location>
</feature>
<dbReference type="PANTHER" id="PTHR38340">
    <property type="entry name" value="S-LAYER PROTEIN"/>
    <property type="match status" value="1"/>
</dbReference>
<feature type="domain" description="DUF11" evidence="5">
    <location>
        <begin position="229"/>
        <end position="345"/>
    </location>
</feature>